<organism evidence="2">
    <name type="scientific">Arundo donax</name>
    <name type="common">Giant reed</name>
    <name type="synonym">Donax arundinaceus</name>
    <dbReference type="NCBI Taxonomy" id="35708"/>
    <lineage>
        <taxon>Eukaryota</taxon>
        <taxon>Viridiplantae</taxon>
        <taxon>Streptophyta</taxon>
        <taxon>Embryophyta</taxon>
        <taxon>Tracheophyta</taxon>
        <taxon>Spermatophyta</taxon>
        <taxon>Magnoliopsida</taxon>
        <taxon>Liliopsida</taxon>
        <taxon>Poales</taxon>
        <taxon>Poaceae</taxon>
        <taxon>PACMAD clade</taxon>
        <taxon>Arundinoideae</taxon>
        <taxon>Arundineae</taxon>
        <taxon>Arundo</taxon>
    </lineage>
</organism>
<feature type="region of interest" description="Disordered" evidence="1">
    <location>
        <begin position="1"/>
        <end position="26"/>
    </location>
</feature>
<dbReference type="AlphaFoldDB" id="A0A0A9EPC6"/>
<evidence type="ECO:0000256" key="1">
    <source>
        <dbReference type="SAM" id="MobiDB-lite"/>
    </source>
</evidence>
<reference evidence="2" key="1">
    <citation type="submission" date="2014-09" db="EMBL/GenBank/DDBJ databases">
        <authorList>
            <person name="Magalhaes I.L.F."/>
            <person name="Oliveira U."/>
            <person name="Santos F.R."/>
            <person name="Vidigal T.H.D.A."/>
            <person name="Brescovit A.D."/>
            <person name="Santos A.J."/>
        </authorList>
    </citation>
    <scope>NUCLEOTIDE SEQUENCE</scope>
    <source>
        <tissue evidence="2">Shoot tissue taken approximately 20 cm above the soil surface</tissue>
    </source>
</reference>
<reference evidence="2" key="2">
    <citation type="journal article" date="2015" name="Data Brief">
        <title>Shoot transcriptome of the giant reed, Arundo donax.</title>
        <authorList>
            <person name="Barrero R.A."/>
            <person name="Guerrero F.D."/>
            <person name="Moolhuijzen P."/>
            <person name="Goolsby J.A."/>
            <person name="Tidwell J."/>
            <person name="Bellgard S.E."/>
            <person name="Bellgard M.I."/>
        </authorList>
    </citation>
    <scope>NUCLEOTIDE SEQUENCE</scope>
    <source>
        <tissue evidence="2">Shoot tissue taken approximately 20 cm above the soil surface</tissue>
    </source>
</reference>
<sequence>MNPPVPSGSDRPSGSNPKSPGSVPSR</sequence>
<name>A0A0A9EPC6_ARUDO</name>
<feature type="compositionally biased region" description="Polar residues" evidence="1">
    <location>
        <begin position="10"/>
        <end position="26"/>
    </location>
</feature>
<evidence type="ECO:0000313" key="2">
    <source>
        <dbReference type="EMBL" id="JAD99705.1"/>
    </source>
</evidence>
<proteinExistence type="predicted"/>
<protein>
    <submittedName>
        <fullName evidence="2">Uncharacterized protein</fullName>
    </submittedName>
</protein>
<accession>A0A0A9EPC6</accession>
<dbReference type="EMBL" id="GBRH01198190">
    <property type="protein sequence ID" value="JAD99705.1"/>
    <property type="molecule type" value="Transcribed_RNA"/>
</dbReference>